<dbReference type="OrthoDB" id="2166610at2"/>
<organism evidence="1 2">
    <name type="scientific">Anaerobacillus alkalilacustris</name>
    <dbReference type="NCBI Taxonomy" id="393763"/>
    <lineage>
        <taxon>Bacteria</taxon>
        <taxon>Bacillati</taxon>
        <taxon>Bacillota</taxon>
        <taxon>Bacilli</taxon>
        <taxon>Bacillales</taxon>
        <taxon>Bacillaceae</taxon>
        <taxon>Anaerobacillus</taxon>
    </lineage>
</organism>
<evidence type="ECO:0000313" key="1">
    <source>
        <dbReference type="EMBL" id="OIJ17573.1"/>
    </source>
</evidence>
<keyword evidence="2" id="KW-1185">Reference proteome</keyword>
<dbReference type="RefSeq" id="WP_071308298.1">
    <property type="nucleotide sequence ID" value="NZ_MLQR01000001.1"/>
</dbReference>
<protein>
    <recommendedName>
        <fullName evidence="3">DUF2508 domain-containing protein</fullName>
    </recommendedName>
</protein>
<sequence length="75" mass="8875">MRLFKRKGKIRKLEDQRLVSHIEELKVNLVNQTELVKKSLDPSGEVLFNLKLTEAKYLFLLKEARCRKKNIGKSY</sequence>
<dbReference type="InterPro" id="IPR019644">
    <property type="entry name" value="DUF2508"/>
</dbReference>
<dbReference type="Pfam" id="PF10704">
    <property type="entry name" value="DUF2508"/>
    <property type="match status" value="1"/>
</dbReference>
<gene>
    <name evidence="1" type="ORF">BKP37_03535</name>
</gene>
<dbReference type="AlphaFoldDB" id="A0A1S2LZB9"/>
<reference evidence="1 2" key="1">
    <citation type="submission" date="2016-10" db="EMBL/GenBank/DDBJ databases">
        <title>Draft genome sequences of four alkaliphilic bacteria belonging to the Anaerobacillus genus.</title>
        <authorList>
            <person name="Bassil N.M."/>
            <person name="Lloyd J.R."/>
        </authorList>
    </citation>
    <scope>NUCLEOTIDE SEQUENCE [LARGE SCALE GENOMIC DNA]</scope>
    <source>
        <strain evidence="1 2">DSM 18345</strain>
    </source>
</reference>
<proteinExistence type="predicted"/>
<name>A0A1S2LZB9_9BACI</name>
<evidence type="ECO:0000313" key="2">
    <source>
        <dbReference type="Proteomes" id="UP000179524"/>
    </source>
</evidence>
<accession>A0A1S2LZB9</accession>
<comment type="caution">
    <text evidence="1">The sequence shown here is derived from an EMBL/GenBank/DDBJ whole genome shotgun (WGS) entry which is preliminary data.</text>
</comment>
<evidence type="ECO:0008006" key="3">
    <source>
        <dbReference type="Google" id="ProtNLM"/>
    </source>
</evidence>
<dbReference type="Proteomes" id="UP000179524">
    <property type="component" value="Unassembled WGS sequence"/>
</dbReference>
<dbReference type="EMBL" id="MLQR01000001">
    <property type="protein sequence ID" value="OIJ17573.1"/>
    <property type="molecule type" value="Genomic_DNA"/>
</dbReference>